<reference evidence="1 2" key="1">
    <citation type="submission" date="2018-09" db="EMBL/GenBank/DDBJ databases">
        <title>Murine metabolic-syndrome-specific gut microbial biobank.</title>
        <authorList>
            <person name="Liu C."/>
        </authorList>
    </citation>
    <scope>NUCLEOTIDE SEQUENCE [LARGE SCALE GENOMIC DNA]</scope>
    <source>
        <strain evidence="1 2">0.1X-D8-26</strain>
    </source>
</reference>
<dbReference type="AlphaFoldDB" id="A0A3L7Z2F9"/>
<dbReference type="RefSeq" id="WP_121767095.1">
    <property type="nucleotide sequence ID" value="NZ_CAMXQH010000059.1"/>
</dbReference>
<comment type="caution">
    <text evidence="1">The sequence shown here is derived from an EMBL/GenBank/DDBJ whole genome shotgun (WGS) entry which is preliminary data.</text>
</comment>
<name>A0A3L7Z2F9_9BACE</name>
<protein>
    <submittedName>
        <fullName evidence="1">Uncharacterized protein</fullName>
    </submittedName>
</protein>
<proteinExistence type="predicted"/>
<gene>
    <name evidence="1" type="ORF">D7Y07_04925</name>
</gene>
<organism evidence="1 2">
    <name type="scientific">Bacteroides acidifaciens</name>
    <dbReference type="NCBI Taxonomy" id="85831"/>
    <lineage>
        <taxon>Bacteria</taxon>
        <taxon>Pseudomonadati</taxon>
        <taxon>Bacteroidota</taxon>
        <taxon>Bacteroidia</taxon>
        <taxon>Bacteroidales</taxon>
        <taxon>Bacteroidaceae</taxon>
        <taxon>Bacteroides</taxon>
    </lineage>
</organism>
<sequence length="310" mass="35992">MFKEEYILDLLSGRLTQKGYASIVSSIATMVRRYQWQKSIVVSNNSDLNWSKDDYLELSQQFFEWIISNDKLKYIDKVPYDYLSYYFTQMLVSFVSNRIKEEQQKNGISFQKCKDLVLTICKEDYVVTSHLGQDYILGNDASNDKWIANLDDVIRYMVHYPITEHTKQFKPIVKLAMEDILVSADGYVLIDSIADAVFNLLDQTSFSNIDTESEIGFVYQQDLKYDSEIKEILHGVSSVEARIYLEYIFQDGGQVSLSELSDRYNIPKSTIHNKIDEFKKKIFTTYIPENENDGIAFLKNLANSLDELSK</sequence>
<dbReference type="EMBL" id="RAZM01000009">
    <property type="protein sequence ID" value="RLT81149.1"/>
    <property type="molecule type" value="Genomic_DNA"/>
</dbReference>
<evidence type="ECO:0000313" key="2">
    <source>
        <dbReference type="Proteomes" id="UP000267159"/>
    </source>
</evidence>
<dbReference type="Proteomes" id="UP000267159">
    <property type="component" value="Unassembled WGS sequence"/>
</dbReference>
<evidence type="ECO:0000313" key="1">
    <source>
        <dbReference type="EMBL" id="RLT81149.1"/>
    </source>
</evidence>
<accession>A0A3L7Z2F9</accession>